<feature type="compositionally biased region" description="Polar residues" evidence="1">
    <location>
        <begin position="221"/>
        <end position="234"/>
    </location>
</feature>
<feature type="region of interest" description="Disordered" evidence="1">
    <location>
        <begin position="890"/>
        <end position="912"/>
    </location>
</feature>
<organism evidence="5 6">
    <name type="scientific">Buddleja alternifolia</name>
    <dbReference type="NCBI Taxonomy" id="168488"/>
    <lineage>
        <taxon>Eukaryota</taxon>
        <taxon>Viridiplantae</taxon>
        <taxon>Streptophyta</taxon>
        <taxon>Embryophyta</taxon>
        <taxon>Tracheophyta</taxon>
        <taxon>Spermatophyta</taxon>
        <taxon>Magnoliopsida</taxon>
        <taxon>eudicotyledons</taxon>
        <taxon>Gunneridae</taxon>
        <taxon>Pentapetalae</taxon>
        <taxon>asterids</taxon>
        <taxon>lamiids</taxon>
        <taxon>Lamiales</taxon>
        <taxon>Scrophulariaceae</taxon>
        <taxon>Buddlejeae</taxon>
        <taxon>Buddleja</taxon>
    </lineage>
</organism>
<proteinExistence type="predicted"/>
<dbReference type="GO" id="GO:0046983">
    <property type="term" value="F:protein dimerization activity"/>
    <property type="evidence" value="ECO:0007669"/>
    <property type="project" value="InterPro"/>
</dbReference>
<evidence type="ECO:0000256" key="1">
    <source>
        <dbReference type="SAM" id="MobiDB-lite"/>
    </source>
</evidence>
<feature type="region of interest" description="Disordered" evidence="1">
    <location>
        <begin position="797"/>
        <end position="829"/>
    </location>
</feature>
<dbReference type="AlphaFoldDB" id="A0AAV6WAF1"/>
<evidence type="ECO:0000313" key="5">
    <source>
        <dbReference type="EMBL" id="KAG8367678.1"/>
    </source>
</evidence>
<keyword evidence="2" id="KW-0812">Transmembrane</keyword>
<dbReference type="Pfam" id="PF05699">
    <property type="entry name" value="Dimer_Tnp_hAT"/>
    <property type="match status" value="1"/>
</dbReference>
<keyword evidence="2" id="KW-1133">Transmembrane helix</keyword>
<dbReference type="InterPro" id="IPR040256">
    <property type="entry name" value="At4g02000-like"/>
</dbReference>
<feature type="transmembrane region" description="Helical" evidence="2">
    <location>
        <begin position="345"/>
        <end position="375"/>
    </location>
</feature>
<dbReference type="PANTHER" id="PTHR31286">
    <property type="entry name" value="GLYCINE-RICH CELL WALL STRUCTURAL PROTEIN 1.8-LIKE"/>
    <property type="match status" value="1"/>
</dbReference>
<accession>A0AAV6WAF1</accession>
<feature type="transmembrane region" description="Helical" evidence="2">
    <location>
        <begin position="278"/>
        <end position="299"/>
    </location>
</feature>
<evidence type="ECO:0000259" key="4">
    <source>
        <dbReference type="Pfam" id="PF14111"/>
    </source>
</evidence>
<dbReference type="InterPro" id="IPR012337">
    <property type="entry name" value="RNaseH-like_sf"/>
</dbReference>
<feature type="compositionally biased region" description="Gly residues" evidence="1">
    <location>
        <begin position="199"/>
        <end position="220"/>
    </location>
</feature>
<protein>
    <recommendedName>
        <fullName evidence="7">DUF4283 domain-containing protein</fullName>
    </recommendedName>
</protein>
<feature type="transmembrane region" description="Helical" evidence="2">
    <location>
        <begin position="430"/>
        <end position="452"/>
    </location>
</feature>
<dbReference type="Pfam" id="PF14111">
    <property type="entry name" value="DUF4283"/>
    <property type="match status" value="1"/>
</dbReference>
<reference evidence="5" key="1">
    <citation type="submission" date="2019-10" db="EMBL/GenBank/DDBJ databases">
        <authorList>
            <person name="Zhang R."/>
            <person name="Pan Y."/>
            <person name="Wang J."/>
            <person name="Ma R."/>
            <person name="Yu S."/>
        </authorList>
    </citation>
    <scope>NUCLEOTIDE SEQUENCE</scope>
    <source>
        <strain evidence="5">LA-IB0</strain>
        <tissue evidence="5">Leaf</tissue>
    </source>
</reference>
<dbReference type="InterPro" id="IPR008906">
    <property type="entry name" value="HATC_C_dom"/>
</dbReference>
<sequence length="1021" mass="114713">MMFKEAQKSFGDSCAKASRETMGPVDWWEFYGTSTLILRKLAMRVLSQTASSSACERNWSTFALVHTKQRNRLAHSTLEKLVFCYYNMKLSFRDKEAEKENVEDKDPLDLLDISVELGKEDDYPLFQWIRPSHLDNGEGNPDPRNSRHAQEHGINVDQVLSGEVGLSSDKDSFEIAMRGPPTVGSTHGGGGDYDDDDGGGGGGGDSGGGSDGGGGDGGGYNTTTRNDDVGSSEQQELRTQWILSKALNLEGAMEFYELFGFVMILSKSIKFLPKNGKLMVFIVAFSFVLSSSLLLLFNYSLKSLVIDMFVKFRRSSMPNPSSYTPKLGFDRARIMYLLGHMREELALILAVEITYFHAISIISFFSSLATILVSSMSYSAKTISLKDLFSRIGKTWIGPMLTTFYVSFLGTGHHVFIVMLVVPIMTYPNIATFCVAILLGIVAIVVDLYLVVSWRLAIVVSVVEERCYGMEALGKAERLVQGKRSQMVCESSIVSVVFGECFLPTEDPRSGGVHSVKQQGEGFLFMEPPPTADNVDKAASSDVNTTPKPLSYAEKLLSNSLPPEVVARSTKKAFVQVDSKVIGTLALFNGRKTIFLSKEDDDFMAAPFQYALVGKFSHGYPSMQRLRSKFETLGLNKGFKIGILDHKHVWIRLFDPNDYARIWMKQTWYFDGFPMRVLKWTSEFNPNEESPIMPIWIKIFGLRPHWFHHQFLYHVASMIGKPLKLDEATTDIANPMVARICVELNVLDKLQPDIPIQINGVIRWLRAFLREDNTGENNDMQTNVEHQVDLRTLLQKKRGNQPGIGPQDKDANGLQDKEKPNDIDDQDDMLSSTKREYLKENVRQYQNNHQEENNSETMVRNTEDNFVNLEANETRMVDIQGQKYKLLVSDPNTSKRNTNGSPKGNSVRESRYPEEIRRQRELELVVSSPTTNEGNHVDDFTLGHDIGVPDNGGIDIDSEQTKSVEQWQEVTSRKHRRAASLDEQPQALEKVRFLWDDVANLNAAIESLAHKGGESVELARL</sequence>
<feature type="domain" description="HAT C-terminal dimerisation" evidence="3">
    <location>
        <begin position="20"/>
        <end position="88"/>
    </location>
</feature>
<feature type="transmembrane region" description="Helical" evidence="2">
    <location>
        <begin position="396"/>
        <end position="424"/>
    </location>
</feature>
<evidence type="ECO:0000259" key="3">
    <source>
        <dbReference type="Pfam" id="PF05699"/>
    </source>
</evidence>
<dbReference type="SUPFAM" id="SSF53098">
    <property type="entry name" value="Ribonuclease H-like"/>
    <property type="match status" value="1"/>
</dbReference>
<feature type="compositionally biased region" description="Basic and acidic residues" evidence="1">
    <location>
        <begin position="807"/>
        <end position="822"/>
    </location>
</feature>
<keyword evidence="2" id="KW-0472">Membrane</keyword>
<comment type="caution">
    <text evidence="5">The sequence shown here is derived from an EMBL/GenBank/DDBJ whole genome shotgun (WGS) entry which is preliminary data.</text>
</comment>
<keyword evidence="6" id="KW-1185">Reference proteome</keyword>
<feature type="domain" description="DUF4283" evidence="4">
    <location>
        <begin position="608"/>
        <end position="688"/>
    </location>
</feature>
<evidence type="ECO:0000256" key="2">
    <source>
        <dbReference type="SAM" id="Phobius"/>
    </source>
</evidence>
<gene>
    <name evidence="5" type="ORF">BUALT_Bualt16G0097900</name>
</gene>
<feature type="region of interest" description="Disordered" evidence="1">
    <location>
        <begin position="174"/>
        <end position="234"/>
    </location>
</feature>
<dbReference type="EMBL" id="WHWC01000016">
    <property type="protein sequence ID" value="KAG8367678.1"/>
    <property type="molecule type" value="Genomic_DNA"/>
</dbReference>
<name>A0AAV6WAF1_9LAMI</name>
<dbReference type="InterPro" id="IPR025558">
    <property type="entry name" value="DUF4283"/>
</dbReference>
<evidence type="ECO:0000313" key="6">
    <source>
        <dbReference type="Proteomes" id="UP000826271"/>
    </source>
</evidence>
<evidence type="ECO:0008006" key="7">
    <source>
        <dbReference type="Google" id="ProtNLM"/>
    </source>
</evidence>
<dbReference type="Proteomes" id="UP000826271">
    <property type="component" value="Unassembled WGS sequence"/>
</dbReference>
<feature type="compositionally biased region" description="Polar residues" evidence="1">
    <location>
        <begin position="890"/>
        <end position="904"/>
    </location>
</feature>
<dbReference type="PANTHER" id="PTHR31286:SF179">
    <property type="entry name" value="RNASE H TYPE-1 DOMAIN-CONTAINING PROTEIN"/>
    <property type="match status" value="1"/>
</dbReference>